<dbReference type="Gene3D" id="3.30.1330.30">
    <property type="match status" value="1"/>
</dbReference>
<dbReference type="Gene3D" id="3.30.1230.10">
    <property type="entry name" value="YlxR-like"/>
    <property type="match status" value="1"/>
</dbReference>
<feature type="compositionally biased region" description="Basic and acidic residues" evidence="1">
    <location>
        <begin position="1"/>
        <end position="11"/>
    </location>
</feature>
<reference evidence="3 4" key="1">
    <citation type="journal article" date="2016" name="J. Microbiol.">
        <title>Dankookia rubra gen. nov., sp. nov., an alphaproteobacterium isolated from sediment of a shallow stream.</title>
        <authorList>
            <person name="Kim W.H."/>
            <person name="Kim D.H."/>
            <person name="Kang K."/>
            <person name="Ahn T.Y."/>
        </authorList>
    </citation>
    <scope>NUCLEOTIDE SEQUENCE [LARGE SCALE GENOMIC DNA]</scope>
    <source>
        <strain evidence="3 4">JCM30602</strain>
    </source>
</reference>
<gene>
    <name evidence="3" type="ORF">E2C06_26425</name>
</gene>
<evidence type="ECO:0000313" key="3">
    <source>
        <dbReference type="EMBL" id="TDH59641.1"/>
    </source>
</evidence>
<comment type="caution">
    <text evidence="3">The sequence shown here is derived from an EMBL/GenBank/DDBJ whole genome shotgun (WGS) entry which is preliminary data.</text>
</comment>
<dbReference type="RefSeq" id="WP_133291579.1">
    <property type="nucleotide sequence ID" value="NZ_SMSJ01000059.1"/>
</dbReference>
<evidence type="ECO:0000256" key="1">
    <source>
        <dbReference type="SAM" id="MobiDB-lite"/>
    </source>
</evidence>
<feature type="domain" description="YlxR" evidence="2">
    <location>
        <begin position="49"/>
        <end position="124"/>
    </location>
</feature>
<dbReference type="EMBL" id="SMSJ01000059">
    <property type="protein sequence ID" value="TDH59641.1"/>
    <property type="molecule type" value="Genomic_DNA"/>
</dbReference>
<dbReference type="Pfam" id="PF04296">
    <property type="entry name" value="YlxR"/>
    <property type="match status" value="1"/>
</dbReference>
<accession>A0A4R5QB94</accession>
<dbReference type="OrthoDB" id="9799836at2"/>
<dbReference type="InterPro" id="IPR037465">
    <property type="entry name" value="YlxR"/>
</dbReference>
<name>A0A4R5QB94_9PROT</name>
<organism evidence="3 4">
    <name type="scientific">Dankookia rubra</name>
    <dbReference type="NCBI Taxonomy" id="1442381"/>
    <lineage>
        <taxon>Bacteria</taxon>
        <taxon>Pseudomonadati</taxon>
        <taxon>Pseudomonadota</taxon>
        <taxon>Alphaproteobacteria</taxon>
        <taxon>Acetobacterales</taxon>
        <taxon>Roseomonadaceae</taxon>
        <taxon>Dankookia</taxon>
    </lineage>
</organism>
<sequence>MATAKKPDPNRGRRRKPTQPPSDAAPAAQPLARPAADATADAPEKGPLRRCIVTRESGPKEAMLRFVLGPDRGVVPDLAGKLPGRGMWLSARADVLERAVKRGAFAKAARGTVYLPPDLAARIEDGLKGRIRDLVGFARRSGKAVCGRESVREWLQAGKAGLLVEASDGSAAERSRLVGRRDVPVVAPLPADVLGSVFARDHAVHVAIAPGRLAEAIALETARLAGMLRVGAAGAATPSPRGDGAGHRRDGPMGQ</sequence>
<dbReference type="SUPFAM" id="SSF64376">
    <property type="entry name" value="YlxR-like"/>
    <property type="match status" value="1"/>
</dbReference>
<dbReference type="Proteomes" id="UP000295096">
    <property type="component" value="Unassembled WGS sequence"/>
</dbReference>
<dbReference type="SUPFAM" id="SSF55315">
    <property type="entry name" value="L30e-like"/>
    <property type="match status" value="1"/>
</dbReference>
<keyword evidence="4" id="KW-1185">Reference proteome</keyword>
<feature type="region of interest" description="Disordered" evidence="1">
    <location>
        <begin position="1"/>
        <end position="49"/>
    </location>
</feature>
<dbReference type="PANTHER" id="PTHR34215">
    <property type="entry name" value="BLL0784 PROTEIN"/>
    <property type="match status" value="1"/>
</dbReference>
<dbReference type="PANTHER" id="PTHR34215:SF1">
    <property type="entry name" value="YLXR DOMAIN-CONTAINING PROTEIN"/>
    <property type="match status" value="1"/>
</dbReference>
<dbReference type="InterPro" id="IPR035931">
    <property type="entry name" value="YlxR-like_sf"/>
</dbReference>
<dbReference type="InterPro" id="IPR029064">
    <property type="entry name" value="Ribosomal_eL30-like_sf"/>
</dbReference>
<dbReference type="NCBIfam" id="NF006622">
    <property type="entry name" value="PRK09190.1"/>
    <property type="match status" value="1"/>
</dbReference>
<evidence type="ECO:0000259" key="2">
    <source>
        <dbReference type="Pfam" id="PF04296"/>
    </source>
</evidence>
<proteinExistence type="predicted"/>
<evidence type="ECO:0000313" key="4">
    <source>
        <dbReference type="Proteomes" id="UP000295096"/>
    </source>
</evidence>
<feature type="compositionally biased region" description="Basic and acidic residues" evidence="1">
    <location>
        <begin position="244"/>
        <end position="255"/>
    </location>
</feature>
<dbReference type="InterPro" id="IPR007393">
    <property type="entry name" value="YlxR_dom"/>
</dbReference>
<protein>
    <submittedName>
        <fullName evidence="3">RNA-binding protein</fullName>
    </submittedName>
</protein>
<feature type="region of interest" description="Disordered" evidence="1">
    <location>
        <begin position="234"/>
        <end position="255"/>
    </location>
</feature>
<dbReference type="AlphaFoldDB" id="A0A4R5QB94"/>
<feature type="compositionally biased region" description="Low complexity" evidence="1">
    <location>
        <begin position="21"/>
        <end position="41"/>
    </location>
</feature>